<dbReference type="STRING" id="159087.Daro_2625"/>
<dbReference type="AlphaFoldDB" id="Q47CS6"/>
<evidence type="ECO:0000313" key="1">
    <source>
        <dbReference type="EMBL" id="AAZ47355.1"/>
    </source>
</evidence>
<organism evidence="1">
    <name type="scientific">Dechloromonas aromatica (strain RCB)</name>
    <dbReference type="NCBI Taxonomy" id="159087"/>
    <lineage>
        <taxon>Bacteria</taxon>
        <taxon>Pseudomonadati</taxon>
        <taxon>Pseudomonadota</taxon>
        <taxon>Betaproteobacteria</taxon>
        <taxon>Rhodocyclales</taxon>
        <taxon>Azonexaceae</taxon>
        <taxon>Dechloromonas</taxon>
    </lineage>
</organism>
<dbReference type="InterPro" id="IPR011322">
    <property type="entry name" value="N-reg_PII-like_a/b"/>
</dbReference>
<dbReference type="InterPro" id="IPR015867">
    <property type="entry name" value="N-reg_PII/ATP_PRibTrfase_C"/>
</dbReference>
<proteinExistence type="predicted"/>
<dbReference type="eggNOG" id="COG0347">
    <property type="taxonomic scope" value="Bacteria"/>
</dbReference>
<dbReference type="PROSITE" id="PS51343">
    <property type="entry name" value="PII_GLNB_DOM"/>
    <property type="match status" value="1"/>
</dbReference>
<reference evidence="1" key="1">
    <citation type="submission" date="2005-08" db="EMBL/GenBank/DDBJ databases">
        <title>Complete sequence of Dechloromonas aromatica RCB.</title>
        <authorList>
            <person name="Salinero K.K."/>
            <person name="Copeland A."/>
            <person name="Lucas S."/>
            <person name="Lapidus A."/>
            <person name="Barry K."/>
            <person name="Detter J.C."/>
            <person name="Glavina T."/>
            <person name="Hammon N."/>
            <person name="Israni S."/>
            <person name="Pitluck S."/>
            <person name="Di Bartolo G."/>
            <person name="Trong S."/>
            <person name="Schmutz J."/>
            <person name="Larimer F."/>
            <person name="Land M."/>
            <person name="Ivanova N."/>
            <person name="Richardson P."/>
        </authorList>
    </citation>
    <scope>NUCLEOTIDE SEQUENCE</scope>
    <source>
        <strain evidence="1">RCB</strain>
    </source>
</reference>
<dbReference type="HOGENOM" id="CLU_082268_6_0_4"/>
<accession>Q47CS6</accession>
<dbReference type="OrthoDB" id="8480258at2"/>
<dbReference type="Gene3D" id="3.30.70.120">
    <property type="match status" value="1"/>
</dbReference>
<name>Q47CS6_DECAR</name>
<sequence>MKEIKAFIHPHRTAAVIQALRESGACDAQAGSACFHIAISQVQCVHATSDSTQQHYSVELGEPVVLQTKLELVCEDDAADALVELIVRYGHAGQPCSGWVHVSTLERRVPIL</sequence>
<dbReference type="GO" id="GO:0030234">
    <property type="term" value="F:enzyme regulator activity"/>
    <property type="evidence" value="ECO:0007669"/>
    <property type="project" value="InterPro"/>
</dbReference>
<dbReference type="SUPFAM" id="SSF54913">
    <property type="entry name" value="GlnB-like"/>
    <property type="match status" value="1"/>
</dbReference>
<dbReference type="EMBL" id="CP000089">
    <property type="protein sequence ID" value="AAZ47355.1"/>
    <property type="molecule type" value="Genomic_DNA"/>
</dbReference>
<dbReference type="InterPro" id="IPR002187">
    <property type="entry name" value="N-reg_PII"/>
</dbReference>
<dbReference type="GO" id="GO:0006808">
    <property type="term" value="P:regulation of nitrogen utilization"/>
    <property type="evidence" value="ECO:0007669"/>
    <property type="project" value="InterPro"/>
</dbReference>
<dbReference type="KEGG" id="dar:Daro_2625"/>
<protein>
    <submittedName>
        <fullName evidence="1">Nitrogen regulatory protein P-II</fullName>
    </submittedName>
</protein>
<gene>
    <name evidence="1" type="ordered locus">Daro_2625</name>
</gene>